<feature type="non-terminal residue" evidence="11">
    <location>
        <position position="680"/>
    </location>
</feature>
<evidence type="ECO:0000313" key="12">
    <source>
        <dbReference type="Proteomes" id="UP000593565"/>
    </source>
</evidence>
<protein>
    <recommendedName>
        <fullName evidence="3">ubiquitinyl hydrolase 1</fullName>
        <ecNumber evidence="3">3.4.19.12</ecNumber>
    </recommendedName>
</protein>
<dbReference type="Pfam" id="PF13863">
    <property type="entry name" value="DUF4200"/>
    <property type="match status" value="1"/>
</dbReference>
<proteinExistence type="inferred from homology"/>
<feature type="coiled-coil region" evidence="8">
    <location>
        <begin position="125"/>
        <end position="222"/>
    </location>
</feature>
<gene>
    <name evidence="11" type="ORF">AMELA_G00126430</name>
</gene>
<evidence type="ECO:0000256" key="6">
    <source>
        <dbReference type="ARBA" id="ARBA00022801"/>
    </source>
</evidence>
<dbReference type="Proteomes" id="UP000593565">
    <property type="component" value="Unassembled WGS sequence"/>
</dbReference>
<comment type="similarity">
    <text evidence="2">Belongs to the peptidase C65 family.</text>
</comment>
<reference evidence="11 12" key="1">
    <citation type="submission" date="2020-02" db="EMBL/GenBank/DDBJ databases">
        <title>A chromosome-scale genome assembly of the black bullhead catfish (Ameiurus melas).</title>
        <authorList>
            <person name="Wen M."/>
            <person name="Zham M."/>
            <person name="Cabau C."/>
            <person name="Klopp C."/>
            <person name="Donnadieu C."/>
            <person name="Roques C."/>
            <person name="Bouchez O."/>
            <person name="Lampietro C."/>
            <person name="Jouanno E."/>
            <person name="Herpin A."/>
            <person name="Louis A."/>
            <person name="Berthelot C."/>
            <person name="Parey E."/>
            <person name="Roest-Crollius H."/>
            <person name="Braasch I."/>
            <person name="Postlethwait J."/>
            <person name="Robinson-Rechavi M."/>
            <person name="Echchiki A."/>
            <person name="Begum T."/>
            <person name="Montfort J."/>
            <person name="Schartl M."/>
            <person name="Bobe J."/>
            <person name="Guiguen Y."/>
        </authorList>
    </citation>
    <scope>NUCLEOTIDE SEQUENCE [LARGE SCALE GENOMIC DNA]</scope>
    <source>
        <strain evidence="11">M_S1</strain>
        <tissue evidence="11">Blood</tissue>
    </source>
</reference>
<evidence type="ECO:0000256" key="3">
    <source>
        <dbReference type="ARBA" id="ARBA00012759"/>
    </source>
</evidence>
<sequence length="680" mass="79220">PGNRATQVQTDTEPGRNRFKLKYLELVIFPPVKSRLVISPKMDTRSLPLLNKNDQRSHLKLENKQKNIFVTQLEDHGLPHSREEGKNVKHIPVITESSDRILKTGINTLQRTLVLKTQVQLDNVNRQLLQKRLEFKDRMQALEQRRAALLEKQEETKERATKFEKFVEENEVKRRRALKKYQLEKKENELREEEKSKLYEELEKLQLRHQQLKERVDKYKIYEEYMMKILDLLPEAYLECDSDSLVMPIIRRHETLSITQQDLLQRLTSLAEELEQGRYNLDSLKLEHSTSRLMSNKELSELRTQWDQIREKNKQLEMTLYIHHDQSVDQIEEIGCLLLAVKNLAQQCHLQHYGPLQEMDSLTMMDMIKEFILETVDTERRALQITDSSSEPIKRSRHGGSKGPALSVNSSSKVNLKSSSKTNRDFCPVVWGISRHHTWDGKLYNMDESTLVSIKEATSAQTLEESKAGKHQNICHQFGFIRRVKGDGNCFYRALCFTLVESLLHNESAIQRFRDMLVRSHHALLTAGFDESAFKDLFNTFNRVLERIETDACEETLLNLFNDPVTSDSMVQYLRLLTSAHLQSHADFFQHFVEAPDLKAYCTQEVEAMATECDHVEILALSEELDISLCIISMDGRDGHLTYHTIPEGSQPSLFLLYKTSHYDILYKHRALEIMLEPNV</sequence>
<keyword evidence="12" id="KW-1185">Reference proteome</keyword>
<feature type="domain" description="OTU" evidence="10">
    <location>
        <begin position="479"/>
        <end position="669"/>
    </location>
</feature>
<keyword evidence="4" id="KW-0645">Protease</keyword>
<keyword evidence="6" id="KW-0378">Hydrolase</keyword>
<accession>A0A7J6AN28</accession>
<dbReference type="InterPro" id="IPR019400">
    <property type="entry name" value="Peptidase_C65_otubain"/>
</dbReference>
<evidence type="ECO:0000256" key="2">
    <source>
        <dbReference type="ARBA" id="ARBA00006579"/>
    </source>
</evidence>
<dbReference type="GO" id="GO:0071108">
    <property type="term" value="P:protein K48-linked deubiquitination"/>
    <property type="evidence" value="ECO:0007669"/>
    <property type="project" value="TreeGrafter"/>
</dbReference>
<dbReference type="SUPFAM" id="SSF54001">
    <property type="entry name" value="Cysteine proteinases"/>
    <property type="match status" value="1"/>
</dbReference>
<dbReference type="PANTHER" id="PTHR12931:SF15">
    <property type="entry name" value="UBIQUITIN THIOESTERASE OTUBAIN-LIKE"/>
    <property type="match status" value="1"/>
</dbReference>
<evidence type="ECO:0000256" key="4">
    <source>
        <dbReference type="ARBA" id="ARBA00022670"/>
    </source>
</evidence>
<evidence type="ECO:0000256" key="5">
    <source>
        <dbReference type="ARBA" id="ARBA00022786"/>
    </source>
</evidence>
<evidence type="ECO:0000259" key="10">
    <source>
        <dbReference type="PROSITE" id="PS50802"/>
    </source>
</evidence>
<dbReference type="AlphaFoldDB" id="A0A7J6AN28"/>
<evidence type="ECO:0000256" key="9">
    <source>
        <dbReference type="SAM" id="MobiDB-lite"/>
    </source>
</evidence>
<dbReference type="InterPro" id="IPR003323">
    <property type="entry name" value="OTU_dom"/>
</dbReference>
<name>A0A7J6AN28_AMEME</name>
<dbReference type="GO" id="GO:2000780">
    <property type="term" value="P:negative regulation of double-strand break repair"/>
    <property type="evidence" value="ECO:0007669"/>
    <property type="project" value="TreeGrafter"/>
</dbReference>
<evidence type="ECO:0000313" key="11">
    <source>
        <dbReference type="EMBL" id="KAF4084244.1"/>
    </source>
</evidence>
<dbReference type="EMBL" id="JAAGNN010000010">
    <property type="protein sequence ID" value="KAF4084244.1"/>
    <property type="molecule type" value="Genomic_DNA"/>
</dbReference>
<feature type="compositionally biased region" description="Low complexity" evidence="9">
    <location>
        <begin position="406"/>
        <end position="420"/>
    </location>
</feature>
<dbReference type="GO" id="GO:0005634">
    <property type="term" value="C:nucleus"/>
    <property type="evidence" value="ECO:0007669"/>
    <property type="project" value="TreeGrafter"/>
</dbReference>
<dbReference type="InterPro" id="IPR025252">
    <property type="entry name" value="DUF4200"/>
</dbReference>
<dbReference type="GO" id="GO:0043130">
    <property type="term" value="F:ubiquitin binding"/>
    <property type="evidence" value="ECO:0007669"/>
    <property type="project" value="TreeGrafter"/>
</dbReference>
<evidence type="ECO:0000256" key="1">
    <source>
        <dbReference type="ARBA" id="ARBA00000707"/>
    </source>
</evidence>
<dbReference type="InterPro" id="IPR042468">
    <property type="entry name" value="Peptidase_C65_otubain_sub1"/>
</dbReference>
<dbReference type="GO" id="GO:0006508">
    <property type="term" value="P:proteolysis"/>
    <property type="evidence" value="ECO:0007669"/>
    <property type="project" value="UniProtKB-KW"/>
</dbReference>
<dbReference type="EC" id="3.4.19.12" evidence="3"/>
<comment type="caution">
    <text evidence="11">The sequence shown here is derived from an EMBL/GenBank/DDBJ whole genome shotgun (WGS) entry which is preliminary data.</text>
</comment>
<dbReference type="PROSITE" id="PS50802">
    <property type="entry name" value="OTU"/>
    <property type="match status" value="1"/>
</dbReference>
<dbReference type="Pfam" id="PF10275">
    <property type="entry name" value="Peptidase_C65"/>
    <property type="match status" value="1"/>
</dbReference>
<dbReference type="Gene3D" id="1.20.1300.20">
    <property type="entry name" value="Peptidase C65 Otubain, subdomain 2"/>
    <property type="match status" value="1"/>
</dbReference>
<evidence type="ECO:0000256" key="8">
    <source>
        <dbReference type="SAM" id="Coils"/>
    </source>
</evidence>
<evidence type="ECO:0000256" key="7">
    <source>
        <dbReference type="ARBA" id="ARBA00022807"/>
    </source>
</evidence>
<keyword evidence="7" id="KW-0788">Thiol protease</keyword>
<organism evidence="11 12">
    <name type="scientific">Ameiurus melas</name>
    <name type="common">Black bullhead</name>
    <name type="synonym">Silurus melas</name>
    <dbReference type="NCBI Taxonomy" id="219545"/>
    <lineage>
        <taxon>Eukaryota</taxon>
        <taxon>Metazoa</taxon>
        <taxon>Chordata</taxon>
        <taxon>Craniata</taxon>
        <taxon>Vertebrata</taxon>
        <taxon>Euteleostomi</taxon>
        <taxon>Actinopterygii</taxon>
        <taxon>Neopterygii</taxon>
        <taxon>Teleostei</taxon>
        <taxon>Ostariophysi</taxon>
        <taxon>Siluriformes</taxon>
        <taxon>Ictaluridae</taxon>
        <taxon>Ameiurus</taxon>
    </lineage>
</organism>
<keyword evidence="8" id="KW-0175">Coiled coil</keyword>
<dbReference type="FunFam" id="1.20.1300.20:FF:000001">
    <property type="entry name" value="Ubiquitin thioesterase OTUB1"/>
    <property type="match status" value="1"/>
</dbReference>
<feature type="coiled-coil region" evidence="8">
    <location>
        <begin position="267"/>
        <end position="319"/>
    </location>
</feature>
<keyword evidence="5" id="KW-0833">Ubl conjugation pathway</keyword>
<dbReference type="InterPro" id="IPR042467">
    <property type="entry name" value="Peptidase_C65_otubain_sub2"/>
</dbReference>
<dbReference type="InterPro" id="IPR038765">
    <property type="entry name" value="Papain-like_cys_pep_sf"/>
</dbReference>
<feature type="region of interest" description="Disordered" evidence="9">
    <location>
        <begin position="383"/>
        <end position="420"/>
    </location>
</feature>
<dbReference type="GO" id="GO:0004843">
    <property type="term" value="F:cysteine-type deubiquitinase activity"/>
    <property type="evidence" value="ECO:0007669"/>
    <property type="project" value="UniProtKB-EC"/>
</dbReference>
<comment type="catalytic activity">
    <reaction evidence="1">
        <text>Thiol-dependent hydrolysis of ester, thioester, amide, peptide and isopeptide bonds formed by the C-terminal Gly of ubiquitin (a 76-residue protein attached to proteins as an intracellular targeting signal).</text>
        <dbReference type="EC" id="3.4.19.12"/>
    </reaction>
</comment>
<dbReference type="Gene3D" id="3.30.200.60">
    <property type="entry name" value="Peptidase C65 Otubain, subdomain 1"/>
    <property type="match status" value="1"/>
</dbReference>
<dbReference type="PANTHER" id="PTHR12931">
    <property type="entry name" value="UBIQUITIN THIOLESTERASE PROTEIN OTUB"/>
    <property type="match status" value="1"/>
</dbReference>